<keyword evidence="4" id="KW-1185">Reference proteome</keyword>
<proteinExistence type="inferred from homology"/>
<dbReference type="Pfam" id="PF00888">
    <property type="entry name" value="Cullin"/>
    <property type="match status" value="1"/>
</dbReference>
<accession>A0AAD4XCJ4</accession>
<evidence type="ECO:0000313" key="3">
    <source>
        <dbReference type="EMBL" id="KAI3903540.1"/>
    </source>
</evidence>
<feature type="domain" description="Cullin N-terminal" evidence="2">
    <location>
        <begin position="48"/>
        <end position="209"/>
    </location>
</feature>
<evidence type="ECO:0000256" key="1">
    <source>
        <dbReference type="ARBA" id="ARBA00006019"/>
    </source>
</evidence>
<reference evidence="3" key="1">
    <citation type="submission" date="2022-04" db="EMBL/GenBank/DDBJ databases">
        <title>A functionally conserved STORR gene fusion in Papaver species that diverged 16.8 million years ago.</title>
        <authorList>
            <person name="Catania T."/>
        </authorList>
    </citation>
    <scope>NUCLEOTIDE SEQUENCE</scope>
    <source>
        <strain evidence="3">S-188037</strain>
    </source>
</reference>
<dbReference type="EMBL" id="JAJJMB010011222">
    <property type="protein sequence ID" value="KAI3903540.1"/>
    <property type="molecule type" value="Genomic_DNA"/>
</dbReference>
<dbReference type="InterPro" id="IPR016159">
    <property type="entry name" value="Cullin_repeat-like_dom_sf"/>
</dbReference>
<sequence>MLKKLSVLHSRVPIHILILDHMIVRLARKLPTGNFGVENLEIVLRTMNQRVLELEEGWAIIQKGVTKLINIIEALRKIYRDVYNNYLRSIVLPAIQEKHGVFLLRWANYKVLVSKLWRYFHYLDRHYTPRRRIPTVEDVGFGCFRKIVGELMKVRVKDAVISLISQEREGREIDQTLLKNVVEIFVDLGYQNEMQDLEYYVDGFEKGVFEE</sequence>
<dbReference type="Gene3D" id="1.20.1310.10">
    <property type="entry name" value="Cullin Repeats"/>
    <property type="match status" value="2"/>
</dbReference>
<dbReference type="GO" id="GO:0006511">
    <property type="term" value="P:ubiquitin-dependent protein catabolic process"/>
    <property type="evidence" value="ECO:0007669"/>
    <property type="project" value="InterPro"/>
</dbReference>
<dbReference type="GO" id="GO:0031625">
    <property type="term" value="F:ubiquitin protein ligase binding"/>
    <property type="evidence" value="ECO:0007669"/>
    <property type="project" value="InterPro"/>
</dbReference>
<dbReference type="Proteomes" id="UP001202328">
    <property type="component" value="Unassembled WGS sequence"/>
</dbReference>
<dbReference type="PANTHER" id="PTHR11932">
    <property type="entry name" value="CULLIN"/>
    <property type="match status" value="1"/>
</dbReference>
<comment type="similarity">
    <text evidence="1">Belongs to the cullin family.</text>
</comment>
<evidence type="ECO:0000313" key="4">
    <source>
        <dbReference type="Proteomes" id="UP001202328"/>
    </source>
</evidence>
<protein>
    <recommendedName>
        <fullName evidence="2">Cullin N-terminal domain-containing protein</fullName>
    </recommendedName>
</protein>
<dbReference type="AlphaFoldDB" id="A0AAD4XCJ4"/>
<dbReference type="InterPro" id="IPR045093">
    <property type="entry name" value="Cullin"/>
</dbReference>
<name>A0AAD4XCJ4_9MAGN</name>
<dbReference type="SUPFAM" id="SSF74788">
    <property type="entry name" value="Cullin repeat-like"/>
    <property type="match status" value="1"/>
</dbReference>
<gene>
    <name evidence="3" type="ORF">MKW98_032194</name>
</gene>
<comment type="caution">
    <text evidence="3">The sequence shown here is derived from an EMBL/GenBank/DDBJ whole genome shotgun (WGS) entry which is preliminary data.</text>
</comment>
<dbReference type="InterPro" id="IPR001373">
    <property type="entry name" value="Cullin_N"/>
</dbReference>
<evidence type="ECO:0000259" key="2">
    <source>
        <dbReference type="Pfam" id="PF00888"/>
    </source>
</evidence>
<organism evidence="3 4">
    <name type="scientific">Papaver atlanticum</name>
    <dbReference type="NCBI Taxonomy" id="357466"/>
    <lineage>
        <taxon>Eukaryota</taxon>
        <taxon>Viridiplantae</taxon>
        <taxon>Streptophyta</taxon>
        <taxon>Embryophyta</taxon>
        <taxon>Tracheophyta</taxon>
        <taxon>Spermatophyta</taxon>
        <taxon>Magnoliopsida</taxon>
        <taxon>Ranunculales</taxon>
        <taxon>Papaveraceae</taxon>
        <taxon>Papaveroideae</taxon>
        <taxon>Papaver</taxon>
    </lineage>
</organism>